<dbReference type="Proteomes" id="UP000323000">
    <property type="component" value="Chromosome 5"/>
</dbReference>
<accession>A0A5C7I0G9</accession>
<organism evidence="1 2">
    <name type="scientific">Acer yangbiense</name>
    <dbReference type="NCBI Taxonomy" id="1000413"/>
    <lineage>
        <taxon>Eukaryota</taxon>
        <taxon>Viridiplantae</taxon>
        <taxon>Streptophyta</taxon>
        <taxon>Embryophyta</taxon>
        <taxon>Tracheophyta</taxon>
        <taxon>Spermatophyta</taxon>
        <taxon>Magnoliopsida</taxon>
        <taxon>eudicotyledons</taxon>
        <taxon>Gunneridae</taxon>
        <taxon>Pentapetalae</taxon>
        <taxon>rosids</taxon>
        <taxon>malvids</taxon>
        <taxon>Sapindales</taxon>
        <taxon>Sapindaceae</taxon>
        <taxon>Hippocastanoideae</taxon>
        <taxon>Acereae</taxon>
        <taxon>Acer</taxon>
    </lineage>
</organism>
<reference evidence="2" key="1">
    <citation type="journal article" date="2019" name="Gigascience">
        <title>De novo genome assembly of the endangered Acer yangbiense, a plant species with extremely small populations endemic to Yunnan Province, China.</title>
        <authorList>
            <person name="Yang J."/>
            <person name="Wariss H.M."/>
            <person name="Tao L."/>
            <person name="Zhang R."/>
            <person name="Yun Q."/>
            <person name="Hollingsworth P."/>
            <person name="Dao Z."/>
            <person name="Luo G."/>
            <person name="Guo H."/>
            <person name="Ma Y."/>
            <person name="Sun W."/>
        </authorList>
    </citation>
    <scope>NUCLEOTIDE SEQUENCE [LARGE SCALE GENOMIC DNA]</scope>
    <source>
        <strain evidence="2">cv. Malutang</strain>
    </source>
</reference>
<keyword evidence="2" id="KW-1185">Reference proteome</keyword>
<dbReference type="EMBL" id="VAHF01000005">
    <property type="protein sequence ID" value="TXG62226.1"/>
    <property type="molecule type" value="Genomic_DNA"/>
</dbReference>
<sequence length="143" mass="16557">MYNECGSPSSPSSSLKHIIKSSICCFRSPPHELDYDYHRYRHEPRTPRSPACLCRKTQSHESLEVKDGRCRGLFSRISARNRKRPYSADFRYDPLSYALNFEENVSREDEFPVSFSSRLPLSPERSSKSPMAAAMRREIVAYT</sequence>
<comment type="caution">
    <text evidence="1">The sequence shown here is derived from an EMBL/GenBank/DDBJ whole genome shotgun (WGS) entry which is preliminary data.</text>
</comment>
<evidence type="ECO:0000313" key="1">
    <source>
        <dbReference type="EMBL" id="TXG62226.1"/>
    </source>
</evidence>
<proteinExistence type="predicted"/>
<dbReference type="OrthoDB" id="657187at2759"/>
<protein>
    <submittedName>
        <fullName evidence="1">Uncharacterized protein</fullName>
    </submittedName>
</protein>
<name>A0A5C7I0G9_9ROSI</name>
<evidence type="ECO:0000313" key="2">
    <source>
        <dbReference type="Proteomes" id="UP000323000"/>
    </source>
</evidence>
<gene>
    <name evidence="1" type="ORF">EZV62_013589</name>
</gene>
<dbReference type="PANTHER" id="PTHR33168">
    <property type="entry name" value="STRESS INDUCED PROTEIN-RELATED"/>
    <property type="match status" value="1"/>
</dbReference>
<dbReference type="AlphaFoldDB" id="A0A5C7I0G9"/>